<dbReference type="PROSITE" id="PS51330">
    <property type="entry name" value="DHFR_2"/>
    <property type="match status" value="1"/>
</dbReference>
<dbReference type="PANTHER" id="PTHR48069">
    <property type="entry name" value="DIHYDROFOLATE REDUCTASE"/>
    <property type="match status" value="1"/>
</dbReference>
<accession>I7AQ83</accession>
<dbReference type="GO" id="GO:0046452">
    <property type="term" value="P:dihydrofolate metabolic process"/>
    <property type="evidence" value="ECO:0007669"/>
    <property type="project" value="TreeGrafter"/>
</dbReference>
<comment type="pathway">
    <text evidence="1">Cofactor biosynthesis; tetrahydrofolate biosynthesis; 5,6,7,8-tetrahydrofolate from 7,8-dihydrofolate: step 1/1.</text>
</comment>
<protein>
    <recommendedName>
        <fullName evidence="3">Dihydrofolate reductase</fullName>
        <ecNumber evidence="2">1.5.1.3</ecNumber>
    </recommendedName>
</protein>
<evidence type="ECO:0000259" key="7">
    <source>
        <dbReference type="PROSITE" id="PS51330"/>
    </source>
</evidence>
<evidence type="ECO:0000256" key="6">
    <source>
        <dbReference type="ARBA" id="ARBA00023002"/>
    </source>
</evidence>
<organism evidence="8 9">
    <name type="scientific">Encephalitozoon romaleae (strain SJ-2008)</name>
    <name type="common">Microsporidian parasite</name>
    <dbReference type="NCBI Taxonomy" id="1178016"/>
    <lineage>
        <taxon>Eukaryota</taxon>
        <taxon>Fungi</taxon>
        <taxon>Fungi incertae sedis</taxon>
        <taxon>Microsporidia</taxon>
        <taxon>Unikaryonidae</taxon>
        <taxon>Encephalitozoon</taxon>
    </lineage>
</organism>
<evidence type="ECO:0000313" key="8">
    <source>
        <dbReference type="EMBL" id="AFN82472.1"/>
    </source>
</evidence>
<dbReference type="GO" id="GO:0046654">
    <property type="term" value="P:tetrahydrofolate biosynthetic process"/>
    <property type="evidence" value="ECO:0007669"/>
    <property type="project" value="InterPro"/>
</dbReference>
<dbReference type="Gene3D" id="3.40.430.10">
    <property type="entry name" value="Dihydrofolate Reductase, subunit A"/>
    <property type="match status" value="1"/>
</dbReference>
<reference evidence="8 9" key="1">
    <citation type="journal article" date="2012" name="Proc. Natl. Acad. Sci. U.S.A.">
        <title>Gain and loss of multiple functionally related, horizontally transferred genes in the reduced genomes of two microsporidian parasites.</title>
        <authorList>
            <person name="Pombert J.-F."/>
            <person name="Selman M."/>
            <person name="Burki F."/>
            <person name="Bardell F.T."/>
            <person name="Farinelli L."/>
            <person name="Solter L.F."/>
            <person name="Whitman D.W."/>
            <person name="Weiss L.M."/>
            <person name="Corradi N."/>
            <person name="Keeling P.J."/>
        </authorList>
    </citation>
    <scope>NUCLEOTIDE SEQUENCE [LARGE SCALE GENOMIC DNA]</scope>
    <source>
        <strain evidence="8 9">SJ-2008</strain>
    </source>
</reference>
<feature type="domain" description="DHFR" evidence="7">
    <location>
        <begin position="1"/>
        <end position="201"/>
    </location>
</feature>
<dbReference type="PANTHER" id="PTHR48069:SF3">
    <property type="entry name" value="DIHYDROFOLATE REDUCTASE"/>
    <property type="match status" value="1"/>
</dbReference>
<keyword evidence="5" id="KW-0521">NADP</keyword>
<dbReference type="Proteomes" id="UP000010094">
    <property type="component" value="Chromosome I"/>
</dbReference>
<proteinExistence type="predicted"/>
<evidence type="ECO:0000313" key="9">
    <source>
        <dbReference type="Proteomes" id="UP000010094"/>
    </source>
</evidence>
<evidence type="ECO:0000256" key="2">
    <source>
        <dbReference type="ARBA" id="ARBA00012856"/>
    </source>
</evidence>
<name>I7AQ83_ENCRO</name>
<dbReference type="GO" id="GO:0006730">
    <property type="term" value="P:one-carbon metabolic process"/>
    <property type="evidence" value="ECO:0007669"/>
    <property type="project" value="UniProtKB-KW"/>
</dbReference>
<evidence type="ECO:0000256" key="3">
    <source>
        <dbReference type="ARBA" id="ARBA00018886"/>
    </source>
</evidence>
<dbReference type="GeneID" id="20520755"/>
<dbReference type="CDD" id="cd00209">
    <property type="entry name" value="DHFR"/>
    <property type="match status" value="1"/>
</dbReference>
<dbReference type="InterPro" id="IPR001796">
    <property type="entry name" value="DHFR_dom"/>
</dbReference>
<evidence type="ECO:0000256" key="1">
    <source>
        <dbReference type="ARBA" id="ARBA00004903"/>
    </source>
</evidence>
<dbReference type="GO" id="GO:0004146">
    <property type="term" value="F:dihydrofolate reductase activity"/>
    <property type="evidence" value="ECO:0007669"/>
    <property type="project" value="UniProtKB-EC"/>
</dbReference>
<dbReference type="VEuPathDB" id="MicrosporidiaDB:EROM_011280"/>
<dbReference type="InterPro" id="IPR024072">
    <property type="entry name" value="DHFR-like_dom_sf"/>
</dbReference>
<gene>
    <name evidence="8" type="ordered locus">EROM_011280</name>
</gene>
<dbReference type="HOGENOM" id="CLU_043966_5_0_1"/>
<dbReference type="RefSeq" id="XP_009263969.1">
    <property type="nucleotide sequence ID" value="XM_009265694.1"/>
</dbReference>
<dbReference type="OrthoDB" id="2190285at2759"/>
<dbReference type="PRINTS" id="PR00070">
    <property type="entry name" value="DHFR"/>
</dbReference>
<dbReference type="GO" id="GO:0046655">
    <property type="term" value="P:folic acid metabolic process"/>
    <property type="evidence" value="ECO:0007669"/>
    <property type="project" value="TreeGrafter"/>
</dbReference>
<dbReference type="KEGG" id="ero:EROM_011280"/>
<dbReference type="InterPro" id="IPR012259">
    <property type="entry name" value="DHFR"/>
</dbReference>
<keyword evidence="6" id="KW-0560">Oxidoreductase</keyword>
<dbReference type="EC" id="1.5.1.3" evidence="2"/>
<sequence length="205" mass="23425">MFALIVALARNKGIGRANRLPWSRPLRTDMSWFRTLSQSIPLITSHHIDLLPSPSNAVVMGRKTWESIPPKFRPLPNRMNIVLSRRPGAKTENAFFIPTFEDLSHLDIPPSSMIFVIGGHDIYNLAIQNGKAQIMFVTEVFESPDCDVFFPHVDWESYEKRDITYEVSRLIDQNLADAFYNTEANAFTENGTTFKMFIYIKPGSL</sequence>
<dbReference type="EMBL" id="CP003518">
    <property type="protein sequence ID" value="AFN82472.1"/>
    <property type="molecule type" value="Genomic_DNA"/>
</dbReference>
<keyword evidence="4" id="KW-0554">One-carbon metabolism</keyword>
<dbReference type="Pfam" id="PF00186">
    <property type="entry name" value="DHFR_1"/>
    <property type="match status" value="2"/>
</dbReference>
<dbReference type="GO" id="GO:0050661">
    <property type="term" value="F:NADP binding"/>
    <property type="evidence" value="ECO:0007669"/>
    <property type="project" value="InterPro"/>
</dbReference>
<evidence type="ECO:0000256" key="5">
    <source>
        <dbReference type="ARBA" id="ARBA00022857"/>
    </source>
</evidence>
<evidence type="ECO:0000256" key="4">
    <source>
        <dbReference type="ARBA" id="ARBA00022563"/>
    </source>
</evidence>
<dbReference type="SUPFAM" id="SSF53597">
    <property type="entry name" value="Dihydrofolate reductase-like"/>
    <property type="match status" value="1"/>
</dbReference>
<keyword evidence="9" id="KW-1185">Reference proteome</keyword>
<dbReference type="AlphaFoldDB" id="I7AQ83"/>
<dbReference type="GO" id="GO:0005739">
    <property type="term" value="C:mitochondrion"/>
    <property type="evidence" value="ECO:0007669"/>
    <property type="project" value="TreeGrafter"/>
</dbReference>